<gene>
    <name evidence="1" type="ORF">PRUB_b0831</name>
</gene>
<comment type="caution">
    <text evidence="1">The sequence shown here is derived from an EMBL/GenBank/DDBJ whole genome shotgun (WGS) entry which is preliminary data.</text>
</comment>
<sequence>MKIKVKKTNLKRLSESHSLPQQATPQIAGGDVAASLSGKICDMFSLYHYCR</sequence>
<organism evidence="1 2">
    <name type="scientific">Pseudoalteromonas rubra</name>
    <dbReference type="NCBI Taxonomy" id="43658"/>
    <lineage>
        <taxon>Bacteria</taxon>
        <taxon>Pseudomonadati</taxon>
        <taxon>Pseudomonadota</taxon>
        <taxon>Gammaproteobacteria</taxon>
        <taxon>Alteromonadales</taxon>
        <taxon>Pseudoalteromonadaceae</taxon>
        <taxon>Pseudoalteromonas</taxon>
    </lineage>
</organism>
<protein>
    <submittedName>
        <fullName evidence="1">Uncharacterized protein</fullName>
    </submittedName>
</protein>
<dbReference type="EMBL" id="AHCD03000044">
    <property type="protein sequence ID" value="KAF7781565.1"/>
    <property type="molecule type" value="Genomic_DNA"/>
</dbReference>
<accession>A0A8T0C0T6</accession>
<proteinExistence type="predicted"/>
<dbReference type="AlphaFoldDB" id="A0A8T0C0T6"/>
<dbReference type="Proteomes" id="UP000016480">
    <property type="component" value="Unassembled WGS sequence"/>
</dbReference>
<dbReference type="RefSeq" id="WP_155946430.1">
    <property type="nucleotide sequence ID" value="NZ_AHCD03000044.1"/>
</dbReference>
<name>A0A8T0C0T6_9GAMM</name>
<reference evidence="1 2" key="1">
    <citation type="journal article" date="2012" name="J. Bacteriol.">
        <title>Genome sequence of the cycloprodigiosin-producing bacterial strain Pseudoalteromonas rubra ATCC 29570(T).</title>
        <authorList>
            <person name="Xie B.B."/>
            <person name="Shu Y.L."/>
            <person name="Qin Q.L."/>
            <person name="Rong J.C."/>
            <person name="Zhang X.Y."/>
            <person name="Chen X.L."/>
            <person name="Zhou B.C."/>
            <person name="Zhang Y.Z."/>
        </authorList>
    </citation>
    <scope>NUCLEOTIDE SEQUENCE [LARGE SCALE GENOMIC DNA]</scope>
    <source>
        <strain evidence="1 2">DSM 6842</strain>
    </source>
</reference>
<dbReference type="GeneID" id="61360447"/>
<evidence type="ECO:0000313" key="2">
    <source>
        <dbReference type="Proteomes" id="UP000016480"/>
    </source>
</evidence>
<evidence type="ECO:0000313" key="1">
    <source>
        <dbReference type="EMBL" id="KAF7781565.1"/>
    </source>
</evidence>